<dbReference type="PANTHER" id="PTHR19328:SF75">
    <property type="entry name" value="ALDOSE SUGAR DEHYDROGENASE YLII"/>
    <property type="match status" value="1"/>
</dbReference>
<dbReference type="InterPro" id="IPR011042">
    <property type="entry name" value="6-blade_b-propeller_TolB-like"/>
</dbReference>
<feature type="transmembrane region" description="Helical" evidence="2">
    <location>
        <begin position="307"/>
        <end position="323"/>
    </location>
</feature>
<dbReference type="AlphaFoldDB" id="A0A484I985"/>
<protein>
    <submittedName>
        <fullName evidence="5">Quinoprotein glucose dehydrogenase (Modular protein)</fullName>
    </submittedName>
</protein>
<accession>A0A484I985</accession>
<dbReference type="Pfam" id="PF07995">
    <property type="entry name" value="GSDH"/>
    <property type="match status" value="1"/>
</dbReference>
<feature type="transmembrane region" description="Helical" evidence="2">
    <location>
        <begin position="191"/>
        <end position="224"/>
    </location>
</feature>
<keyword evidence="6" id="KW-1185">Reference proteome</keyword>
<feature type="transmembrane region" description="Helical" evidence="2">
    <location>
        <begin position="233"/>
        <end position="250"/>
    </location>
</feature>
<keyword evidence="2" id="KW-1133">Transmembrane helix</keyword>
<evidence type="ECO:0000259" key="4">
    <source>
        <dbReference type="Pfam" id="PF13231"/>
    </source>
</evidence>
<keyword evidence="2" id="KW-0812">Transmembrane</keyword>
<evidence type="ECO:0000256" key="2">
    <source>
        <dbReference type="SAM" id="Phobius"/>
    </source>
</evidence>
<dbReference type="KEGG" id="nfn:NFRAN_1958"/>
<evidence type="ECO:0000256" key="1">
    <source>
        <dbReference type="SAM" id="MobiDB-lite"/>
    </source>
</evidence>
<keyword evidence="2" id="KW-0472">Membrane</keyword>
<feature type="transmembrane region" description="Helical" evidence="2">
    <location>
        <begin position="12"/>
        <end position="31"/>
    </location>
</feature>
<dbReference type="GeneID" id="39421259"/>
<organism evidence="5 6">
    <name type="scientific">Candidatus Nitrosocosmicus franklandianus</name>
    <dbReference type="NCBI Taxonomy" id="1798806"/>
    <lineage>
        <taxon>Archaea</taxon>
        <taxon>Nitrososphaerota</taxon>
        <taxon>Nitrososphaeria</taxon>
        <taxon>Nitrososphaerales</taxon>
        <taxon>Nitrososphaeraceae</taxon>
        <taxon>Candidatus Nitrosocosmicus</taxon>
    </lineage>
</organism>
<feature type="region of interest" description="Disordered" evidence="1">
    <location>
        <begin position="541"/>
        <end position="566"/>
    </location>
</feature>
<name>A0A484I985_9ARCH</name>
<dbReference type="InterPro" id="IPR038731">
    <property type="entry name" value="RgtA/B/C-like"/>
</dbReference>
<reference evidence="5 6" key="1">
    <citation type="submission" date="2019-02" db="EMBL/GenBank/DDBJ databases">
        <authorList>
            <person name="Lehtovirta-Morley E L."/>
        </authorList>
    </citation>
    <scope>NUCLEOTIDE SEQUENCE [LARGE SCALE GENOMIC DNA]</scope>
    <source>
        <strain evidence="5">NFRAN1</strain>
    </source>
</reference>
<dbReference type="InterPro" id="IPR012938">
    <property type="entry name" value="Glc/Sorbosone_DH"/>
</dbReference>
<dbReference type="Gene3D" id="2.120.10.30">
    <property type="entry name" value="TolB, C-terminal domain"/>
    <property type="match status" value="1"/>
</dbReference>
<evidence type="ECO:0000313" key="5">
    <source>
        <dbReference type="EMBL" id="VFJ14280.1"/>
    </source>
</evidence>
<dbReference type="Pfam" id="PF13231">
    <property type="entry name" value="PMT_2"/>
    <property type="match status" value="1"/>
</dbReference>
<dbReference type="SUPFAM" id="SSF50952">
    <property type="entry name" value="Soluble quinoprotein glucose dehydrogenase"/>
    <property type="match status" value="1"/>
</dbReference>
<dbReference type="InterPro" id="IPR011041">
    <property type="entry name" value="Quinoprot_gluc/sorb_DH_b-prop"/>
</dbReference>
<proteinExistence type="predicted"/>
<dbReference type="Proteomes" id="UP000294299">
    <property type="component" value="Chromosome NFRAN"/>
</dbReference>
<feature type="compositionally biased region" description="Polar residues" evidence="1">
    <location>
        <begin position="541"/>
        <end position="560"/>
    </location>
</feature>
<feature type="transmembrane region" description="Helical" evidence="2">
    <location>
        <begin position="279"/>
        <end position="302"/>
    </location>
</feature>
<dbReference type="PANTHER" id="PTHR19328">
    <property type="entry name" value="HEDGEHOG-INTERACTING PROTEIN"/>
    <property type="match status" value="1"/>
</dbReference>
<evidence type="ECO:0000313" key="6">
    <source>
        <dbReference type="Proteomes" id="UP000294299"/>
    </source>
</evidence>
<feature type="transmembrane region" description="Helical" evidence="2">
    <location>
        <begin position="329"/>
        <end position="350"/>
    </location>
</feature>
<evidence type="ECO:0000259" key="3">
    <source>
        <dbReference type="Pfam" id="PF07995"/>
    </source>
</evidence>
<dbReference type="RefSeq" id="WP_134484535.1">
    <property type="nucleotide sequence ID" value="NZ_LR216287.1"/>
</dbReference>
<feature type="transmembrane region" description="Helical" evidence="2">
    <location>
        <begin position="371"/>
        <end position="392"/>
    </location>
</feature>
<dbReference type="EMBL" id="LR216287">
    <property type="protein sequence ID" value="VFJ14280.1"/>
    <property type="molecule type" value="Genomic_DNA"/>
</dbReference>
<feature type="transmembrane region" description="Helical" evidence="2">
    <location>
        <begin position="161"/>
        <end position="179"/>
    </location>
</feature>
<feature type="domain" description="Glucose/Sorbosone dehydrogenase" evidence="3">
    <location>
        <begin position="582"/>
        <end position="988"/>
    </location>
</feature>
<feature type="domain" description="Glycosyltransferase RgtA/B/C/D-like" evidence="4">
    <location>
        <begin position="112"/>
        <end position="248"/>
    </location>
</feature>
<dbReference type="OrthoDB" id="6744at2157"/>
<sequence>MVKLTDRQKSRIKYIVILLIPIALSSFTHLWNPTGFPTIYIDEDHYMRRALQVMEGFGPQESSAIYDHPYDHPYFGQIFLAAILKISDYKYESHQSTETPESIEQLYTTPRILMGILAVIDTLLVYKIGEIWLGRRVGFVAAILFGVMPLTWMLKMILLDTILLPFLLSSILLALYSGKVYKKRTDNNSVALMWLIISGVTLGLSIFTKIPTITFIPLIGYLIYKNNKSLKKLGIWLVPVFLIPLIWPAYVTHIGELENGIKGILYQVERGERNFNDTITFLFLSDPVLTILGLGGGIALVLVKRDIIFILWTIPYFLFIYFIGGIVKYFHFIELLPIMAIAAGFIIVTVSSKISLKNKKIGGNTISQTTIPITIVVGIIGLFGLISTWMLISVNTNEVFFELSAFISNYITTNPDLEENITLMGQHWIRSFSWIPMYVHDKENYVKDVFPERYLKGPLKTDNVLMIVDSQLKHDIFDYSVQGKHLDEIRKIYHDSDKTGLFVDIPTRTYDTNQYPFTNMKESRQLGLIEVRSNYTNSQLAFAQSPSNESSEKTNSSLTTPEIPMPTVTDPNLRVELVASGLSYPTTMAFVGKNDILVLEKMNGTIKRIVNGSLLDEPVLDLNVANKIERGLLGIDVAKQILDNSTGERTYVYIFYTQALKDGNDVCSGATVCDEKTNPLGNRVYRYEWTGNELINPNLILDIPVGPGADHNGGVIKVGPDDNIYVLVGDGDSCWEDEFCTGTFEDSVVNAESSNVPTGHPPDGRGGILRVTPFGDPILTGENKTTGLLADHSPLNKYFAYGIRNGFGLAFDPLTNKLWDSENGPGYGDEINIVEPGFNSGWLRVMGWWPVENAQPLPPERGYFGKEMVTIPNNLETFADKGHYSSPEFAWNMSVGVTALEFLKNDTLGSQYQYDLFAADYNNNYLYNFDLTEDRTRLDLDGPLLDKVANNNKELDDLVFGQGFGVATDIREGPDGYLYVLSHLYGNLYRIVPNQDGN</sequence>
<feature type="transmembrane region" description="Helical" evidence="2">
    <location>
        <begin position="112"/>
        <end position="129"/>
    </location>
</feature>
<gene>
    <name evidence="5" type="ORF">NFRAN_1958</name>
</gene>